<dbReference type="Gene3D" id="3.40.190.10">
    <property type="entry name" value="Periplasmic binding protein-like II"/>
    <property type="match status" value="2"/>
</dbReference>
<dbReference type="PROSITE" id="PS51257">
    <property type="entry name" value="PROKAR_LIPOPROTEIN"/>
    <property type="match status" value="1"/>
</dbReference>
<keyword evidence="5" id="KW-1185">Reference proteome</keyword>
<dbReference type="Proteomes" id="UP000316096">
    <property type="component" value="Unassembled WGS sequence"/>
</dbReference>
<dbReference type="CDD" id="cd01004">
    <property type="entry name" value="PBP2_MidA_like"/>
    <property type="match status" value="1"/>
</dbReference>
<accession>A0A543BTA8</accession>
<dbReference type="Pfam" id="PF00497">
    <property type="entry name" value="SBP_bac_3"/>
    <property type="match status" value="1"/>
</dbReference>
<dbReference type="PANTHER" id="PTHR35936:SF17">
    <property type="entry name" value="ARGININE-BINDING EXTRACELLULAR PROTEIN ARTP"/>
    <property type="match status" value="1"/>
</dbReference>
<evidence type="ECO:0000313" key="5">
    <source>
        <dbReference type="Proteomes" id="UP000316096"/>
    </source>
</evidence>
<protein>
    <submittedName>
        <fullName evidence="4">Amino acid ABC transporter substrate-binding protein (PAAT family)</fullName>
    </submittedName>
</protein>
<gene>
    <name evidence="4" type="ORF">FB559_8688</name>
</gene>
<evidence type="ECO:0000259" key="3">
    <source>
        <dbReference type="SMART" id="SM00062"/>
    </source>
</evidence>
<evidence type="ECO:0000256" key="2">
    <source>
        <dbReference type="SAM" id="SignalP"/>
    </source>
</evidence>
<feature type="chain" id="PRO_5039070802" evidence="2">
    <location>
        <begin position="23"/>
        <end position="302"/>
    </location>
</feature>
<sequence>MFRARFVTATMAVAALSASLSACSNTEDSTQPKQSQVAVAKDSALAAMVPARFKGGVNVASGVYAPMEMLTESGKFTGFDYDLGQAIGGKLGIGFRFENQDFDTIIPSLQSGKHNIIINGMNDTAERQKTLDFVDYFHAGMAILVKKGNPDHVGTVLDLCGKSVAVAKATVQSDLMKTESRKCPGVGKPAMKLVEVPAETDAQLAVRASKATADVLDAAPAEYAAVTAGSGKLFEVVHDSQHPGGYAPVNTGIGVLKKDHDLTLALQAALKSLIQDGTYKQMLAKYKLTPYAIDAALINGKA</sequence>
<feature type="domain" description="Solute-binding protein family 3/N-terminal" evidence="3">
    <location>
        <begin position="56"/>
        <end position="290"/>
    </location>
</feature>
<dbReference type="AlphaFoldDB" id="A0A543BTA8"/>
<name>A0A543BTA8_9ACTN</name>
<dbReference type="PANTHER" id="PTHR35936">
    <property type="entry name" value="MEMBRANE-BOUND LYTIC MUREIN TRANSGLYCOSYLASE F"/>
    <property type="match status" value="1"/>
</dbReference>
<comment type="caution">
    <text evidence="4">The sequence shown here is derived from an EMBL/GenBank/DDBJ whole genome shotgun (WGS) entry which is preliminary data.</text>
</comment>
<reference evidence="4 5" key="1">
    <citation type="submission" date="2019-06" db="EMBL/GenBank/DDBJ databases">
        <title>Sequencing the genomes of 1000 actinobacteria strains.</title>
        <authorList>
            <person name="Klenk H.-P."/>
        </authorList>
    </citation>
    <scope>NUCLEOTIDE SEQUENCE [LARGE SCALE GENOMIC DNA]</scope>
    <source>
        <strain evidence="4 5">DSM 102200</strain>
    </source>
</reference>
<feature type="signal peptide" evidence="2">
    <location>
        <begin position="1"/>
        <end position="22"/>
    </location>
</feature>
<evidence type="ECO:0000313" key="4">
    <source>
        <dbReference type="EMBL" id="TQL88074.1"/>
    </source>
</evidence>
<evidence type="ECO:0000256" key="1">
    <source>
        <dbReference type="ARBA" id="ARBA00022729"/>
    </source>
</evidence>
<proteinExistence type="predicted"/>
<dbReference type="InterPro" id="IPR001638">
    <property type="entry name" value="Solute-binding_3/MltF_N"/>
</dbReference>
<keyword evidence="1 2" id="KW-0732">Signal</keyword>
<organism evidence="4 5">
    <name type="scientific">Actinoallomurus bryophytorum</name>
    <dbReference type="NCBI Taxonomy" id="1490222"/>
    <lineage>
        <taxon>Bacteria</taxon>
        <taxon>Bacillati</taxon>
        <taxon>Actinomycetota</taxon>
        <taxon>Actinomycetes</taxon>
        <taxon>Streptosporangiales</taxon>
        <taxon>Thermomonosporaceae</taxon>
        <taxon>Actinoallomurus</taxon>
    </lineage>
</organism>
<dbReference type="SUPFAM" id="SSF53850">
    <property type="entry name" value="Periplasmic binding protein-like II"/>
    <property type="match status" value="1"/>
</dbReference>
<dbReference type="EMBL" id="VFOZ01000003">
    <property type="protein sequence ID" value="TQL88074.1"/>
    <property type="molecule type" value="Genomic_DNA"/>
</dbReference>
<dbReference type="SMART" id="SM00062">
    <property type="entry name" value="PBPb"/>
    <property type="match status" value="1"/>
</dbReference>